<dbReference type="AlphaFoldDB" id="A0A9D4DRB9"/>
<evidence type="ECO:0000313" key="1">
    <source>
        <dbReference type="EMBL" id="KAH3754094.1"/>
    </source>
</evidence>
<proteinExistence type="predicted"/>
<keyword evidence="2" id="KW-1185">Reference proteome</keyword>
<name>A0A9D4DRB9_DREPO</name>
<evidence type="ECO:0000313" key="2">
    <source>
        <dbReference type="Proteomes" id="UP000828390"/>
    </source>
</evidence>
<organism evidence="1 2">
    <name type="scientific">Dreissena polymorpha</name>
    <name type="common">Zebra mussel</name>
    <name type="synonym">Mytilus polymorpha</name>
    <dbReference type="NCBI Taxonomy" id="45954"/>
    <lineage>
        <taxon>Eukaryota</taxon>
        <taxon>Metazoa</taxon>
        <taxon>Spiralia</taxon>
        <taxon>Lophotrochozoa</taxon>
        <taxon>Mollusca</taxon>
        <taxon>Bivalvia</taxon>
        <taxon>Autobranchia</taxon>
        <taxon>Heteroconchia</taxon>
        <taxon>Euheterodonta</taxon>
        <taxon>Imparidentia</taxon>
        <taxon>Neoheterodontei</taxon>
        <taxon>Myida</taxon>
        <taxon>Dreissenoidea</taxon>
        <taxon>Dreissenidae</taxon>
        <taxon>Dreissena</taxon>
    </lineage>
</organism>
<accession>A0A9D4DRB9</accession>
<gene>
    <name evidence="1" type="ORF">DPMN_188754</name>
</gene>
<dbReference type="Proteomes" id="UP000828390">
    <property type="component" value="Unassembled WGS sequence"/>
</dbReference>
<dbReference type="EMBL" id="JAIWYP010000010">
    <property type="protein sequence ID" value="KAH3754094.1"/>
    <property type="molecule type" value="Genomic_DNA"/>
</dbReference>
<protein>
    <submittedName>
        <fullName evidence="1">Uncharacterized protein</fullName>
    </submittedName>
</protein>
<sequence>MITDAHYLATLFEGFLIICLPNMITDAHYLATLFEGFLIICLPNMITDAHIDLFCTIRLRLKHPTIFFRHSLTATRTSSGAHFLAVVGQCGFQR</sequence>
<comment type="caution">
    <text evidence="1">The sequence shown here is derived from an EMBL/GenBank/DDBJ whole genome shotgun (WGS) entry which is preliminary data.</text>
</comment>
<reference evidence="1" key="2">
    <citation type="submission" date="2020-11" db="EMBL/GenBank/DDBJ databases">
        <authorList>
            <person name="McCartney M.A."/>
            <person name="Auch B."/>
            <person name="Kono T."/>
            <person name="Mallez S."/>
            <person name="Becker A."/>
            <person name="Gohl D.M."/>
            <person name="Silverstein K.A.T."/>
            <person name="Koren S."/>
            <person name="Bechman K.B."/>
            <person name="Herman A."/>
            <person name="Abrahante J.E."/>
            <person name="Garbe J."/>
        </authorList>
    </citation>
    <scope>NUCLEOTIDE SEQUENCE</scope>
    <source>
        <strain evidence="1">Duluth1</strain>
        <tissue evidence="1">Whole animal</tissue>
    </source>
</reference>
<reference evidence="1" key="1">
    <citation type="journal article" date="2019" name="bioRxiv">
        <title>The Genome of the Zebra Mussel, Dreissena polymorpha: A Resource for Invasive Species Research.</title>
        <authorList>
            <person name="McCartney M.A."/>
            <person name="Auch B."/>
            <person name="Kono T."/>
            <person name="Mallez S."/>
            <person name="Zhang Y."/>
            <person name="Obille A."/>
            <person name="Becker A."/>
            <person name="Abrahante J.E."/>
            <person name="Garbe J."/>
            <person name="Badalamenti J.P."/>
            <person name="Herman A."/>
            <person name="Mangelson H."/>
            <person name="Liachko I."/>
            <person name="Sullivan S."/>
            <person name="Sone E.D."/>
            <person name="Koren S."/>
            <person name="Silverstein K.A.T."/>
            <person name="Beckman K.B."/>
            <person name="Gohl D.M."/>
        </authorList>
    </citation>
    <scope>NUCLEOTIDE SEQUENCE</scope>
    <source>
        <strain evidence="1">Duluth1</strain>
        <tissue evidence="1">Whole animal</tissue>
    </source>
</reference>